<organism evidence="2 3">
    <name type="scientific">Rhizorhabdus wittichii</name>
    <dbReference type="NCBI Taxonomy" id="160791"/>
    <lineage>
        <taxon>Bacteria</taxon>
        <taxon>Pseudomonadati</taxon>
        <taxon>Pseudomonadota</taxon>
        <taxon>Alphaproteobacteria</taxon>
        <taxon>Sphingomonadales</taxon>
        <taxon>Sphingomonadaceae</taxon>
        <taxon>Rhizorhabdus</taxon>
    </lineage>
</organism>
<geneLocation type="plasmid" evidence="2 3">
    <name>pIBU218</name>
</geneLocation>
<name>A0A975D8M8_9SPHN</name>
<gene>
    <name evidence="2" type="ORF">HRJ34_28330</name>
</gene>
<reference evidence="2" key="2">
    <citation type="submission" date="2021-04" db="EMBL/GenBank/DDBJ databases">
        <title>Isolation and genomic analysis of the ibuprofen-degrading bacterium Sphingomonas strain MPO218.</title>
        <authorList>
            <person name="Aulestia M."/>
            <person name="Flores A."/>
            <person name="Mangas E.L."/>
            <person name="Perez-Pulido A.J."/>
            <person name="Santero E."/>
            <person name="Camacho E.M."/>
        </authorList>
    </citation>
    <scope>NUCLEOTIDE SEQUENCE</scope>
    <source>
        <strain evidence="2">MPO218</strain>
        <plasmid evidence="2">pIBU218</plasmid>
    </source>
</reference>
<reference evidence="2" key="1">
    <citation type="submission" date="2020-07" db="EMBL/GenBank/DDBJ databases">
        <authorList>
            <person name="Camacho E."/>
        </authorList>
    </citation>
    <scope>NUCLEOTIDE SEQUENCE</scope>
    <source>
        <strain evidence="2">MPO218</strain>
        <plasmid evidence="2">pIBU218</plasmid>
    </source>
</reference>
<dbReference type="GO" id="GO:0019441">
    <property type="term" value="P:L-tryptophan catabolic process to kynurenine"/>
    <property type="evidence" value="ECO:0007669"/>
    <property type="project" value="InterPro"/>
</dbReference>
<dbReference type="Pfam" id="PF04199">
    <property type="entry name" value="Cyclase"/>
    <property type="match status" value="1"/>
</dbReference>
<dbReference type="SUPFAM" id="SSF102198">
    <property type="entry name" value="Putative cyclase"/>
    <property type="match status" value="1"/>
</dbReference>
<dbReference type="InterPro" id="IPR007325">
    <property type="entry name" value="KFase/CYL"/>
</dbReference>
<feature type="signal peptide" evidence="1">
    <location>
        <begin position="1"/>
        <end position="26"/>
    </location>
</feature>
<accession>A0A975D8M8</accession>
<dbReference type="EMBL" id="CP059320">
    <property type="protein sequence ID" value="QTH24784.1"/>
    <property type="molecule type" value="Genomic_DNA"/>
</dbReference>
<keyword evidence="1" id="KW-0732">Signal</keyword>
<evidence type="ECO:0000313" key="3">
    <source>
        <dbReference type="Proteomes" id="UP000664914"/>
    </source>
</evidence>
<dbReference type="AlphaFoldDB" id="A0A975D8M8"/>
<protein>
    <submittedName>
        <fullName evidence="2">Cyclase family protein</fullName>
    </submittedName>
</protein>
<evidence type="ECO:0000313" key="2">
    <source>
        <dbReference type="EMBL" id="QTH24784.1"/>
    </source>
</evidence>
<feature type="chain" id="PRO_5037631598" evidence="1">
    <location>
        <begin position="27"/>
        <end position="346"/>
    </location>
</feature>
<dbReference type="Proteomes" id="UP000664914">
    <property type="component" value="Plasmid pIBU218"/>
</dbReference>
<proteinExistence type="predicted"/>
<dbReference type="Gene3D" id="3.50.30.50">
    <property type="entry name" value="Putative cyclase"/>
    <property type="match status" value="1"/>
</dbReference>
<dbReference type="InterPro" id="IPR037175">
    <property type="entry name" value="KFase_sf"/>
</dbReference>
<dbReference type="RefSeq" id="WP_208634502.1">
    <property type="nucleotide sequence ID" value="NZ_CP059320.1"/>
</dbReference>
<evidence type="ECO:0000256" key="1">
    <source>
        <dbReference type="SAM" id="SignalP"/>
    </source>
</evidence>
<dbReference type="GO" id="GO:0004061">
    <property type="term" value="F:arylformamidase activity"/>
    <property type="evidence" value="ECO:0007669"/>
    <property type="project" value="InterPro"/>
</dbReference>
<sequence>MGIKAYRYLLGTVVCCAQAMFGTAYAQEGRDSSRFDDLVFYDLSHTVPLFAPLNGDSTTSDINTPINESKPVAASGTKMGVRDKKPDIPMENGVIGWGYIHLDEHYSTHIDSTDHHRTTNKALMTVKNPDERSVDEFSVEELVGPIVYIDISKRVNTELAKNGGIPSPDVKITNFDDDSGNNVSARDIDAVKDQITDGAFIVLNVAWERFYAWPPRSSNNWEHPYNNSLNYPGLTSDAVDRLVEIEQEKGIKIGGFVANNVGVESGQSLRGDKVDRANIKTEGFGMYLHAVGSPRGWKIVENAANLDPLAAHEPGECFLIIGALKLVGASGSPARLIAMCSKLSVK</sequence>
<keyword evidence="2" id="KW-0614">Plasmid</keyword>